<dbReference type="Gene3D" id="3.40.50.1000">
    <property type="entry name" value="HAD superfamily/HAD-like"/>
    <property type="match status" value="1"/>
</dbReference>
<evidence type="ECO:0000313" key="1">
    <source>
        <dbReference type="EMBL" id="NEU03441.1"/>
    </source>
</evidence>
<dbReference type="GO" id="GO:0005829">
    <property type="term" value="C:cytosol"/>
    <property type="evidence" value="ECO:0007669"/>
    <property type="project" value="TreeGrafter"/>
</dbReference>
<dbReference type="NCBIfam" id="TIGR00099">
    <property type="entry name" value="Cof-subfamily"/>
    <property type="match status" value="1"/>
</dbReference>
<organism evidence="1 2">
    <name type="scientific">Clostridium senegalense</name>
    <dbReference type="NCBI Taxonomy" id="1465809"/>
    <lineage>
        <taxon>Bacteria</taxon>
        <taxon>Bacillati</taxon>
        <taxon>Bacillota</taxon>
        <taxon>Clostridia</taxon>
        <taxon>Eubacteriales</taxon>
        <taxon>Clostridiaceae</taxon>
        <taxon>Clostridium</taxon>
    </lineage>
</organism>
<evidence type="ECO:0000313" key="2">
    <source>
        <dbReference type="Proteomes" id="UP000481872"/>
    </source>
</evidence>
<dbReference type="GO" id="GO:0000287">
    <property type="term" value="F:magnesium ion binding"/>
    <property type="evidence" value="ECO:0007669"/>
    <property type="project" value="TreeGrafter"/>
</dbReference>
<gene>
    <name evidence="1" type="ORF">G3M99_00965</name>
</gene>
<keyword evidence="2" id="KW-1185">Reference proteome</keyword>
<dbReference type="Proteomes" id="UP000481872">
    <property type="component" value="Unassembled WGS sequence"/>
</dbReference>
<comment type="caution">
    <text evidence="1">The sequence shown here is derived from an EMBL/GenBank/DDBJ whole genome shotgun (WGS) entry which is preliminary data.</text>
</comment>
<dbReference type="RefSeq" id="WP_199868787.1">
    <property type="nucleotide sequence ID" value="NZ_JAAGPU010000001.1"/>
</dbReference>
<dbReference type="InterPro" id="IPR000150">
    <property type="entry name" value="Cof"/>
</dbReference>
<dbReference type="InterPro" id="IPR006379">
    <property type="entry name" value="HAD-SF_hydro_IIB"/>
</dbReference>
<dbReference type="NCBIfam" id="TIGR01484">
    <property type="entry name" value="HAD-SF-IIB"/>
    <property type="match status" value="1"/>
</dbReference>
<protein>
    <submittedName>
        <fullName evidence="1">HAD family hydrolase</fullName>
    </submittedName>
</protein>
<dbReference type="SUPFAM" id="SSF56784">
    <property type="entry name" value="HAD-like"/>
    <property type="match status" value="1"/>
</dbReference>
<dbReference type="Pfam" id="PF08282">
    <property type="entry name" value="Hydrolase_3"/>
    <property type="match status" value="1"/>
</dbReference>
<dbReference type="PANTHER" id="PTHR10000">
    <property type="entry name" value="PHOSPHOSERINE PHOSPHATASE"/>
    <property type="match status" value="1"/>
</dbReference>
<dbReference type="SFLD" id="SFLDG01140">
    <property type="entry name" value="C2.B:_Phosphomannomutase_and_P"/>
    <property type="match status" value="1"/>
</dbReference>
<dbReference type="SFLD" id="SFLDG01144">
    <property type="entry name" value="C2.B.4:_PGP_Like"/>
    <property type="match status" value="1"/>
</dbReference>
<dbReference type="Gene3D" id="3.30.1240.10">
    <property type="match status" value="1"/>
</dbReference>
<dbReference type="PANTHER" id="PTHR10000:SF53">
    <property type="entry name" value="5-AMINO-6-(5-PHOSPHO-D-RIBITYLAMINO)URACIL PHOSPHATASE YBJI-RELATED"/>
    <property type="match status" value="1"/>
</dbReference>
<proteinExistence type="predicted"/>
<name>A0A6M0H0N5_9CLOT</name>
<reference evidence="1 2" key="1">
    <citation type="submission" date="2020-02" db="EMBL/GenBank/DDBJ databases">
        <title>Genome assembly of a novel Clostridium senegalense strain.</title>
        <authorList>
            <person name="Gupta T.B."/>
            <person name="Jauregui R."/>
            <person name="Maclean P."/>
            <person name="Nawarathana A."/>
            <person name="Brightwell G."/>
        </authorList>
    </citation>
    <scope>NUCLEOTIDE SEQUENCE [LARGE SCALE GENOMIC DNA]</scope>
    <source>
        <strain evidence="1 2">AGRFS4</strain>
    </source>
</reference>
<dbReference type="CDD" id="cd07518">
    <property type="entry name" value="HAD_YbiV-Like"/>
    <property type="match status" value="1"/>
</dbReference>
<dbReference type="InterPro" id="IPR023214">
    <property type="entry name" value="HAD_sf"/>
</dbReference>
<dbReference type="EMBL" id="JAAGPU010000001">
    <property type="protein sequence ID" value="NEU03441.1"/>
    <property type="molecule type" value="Genomic_DNA"/>
</dbReference>
<dbReference type="AlphaFoldDB" id="A0A6M0H0N5"/>
<dbReference type="InterPro" id="IPR036412">
    <property type="entry name" value="HAD-like_sf"/>
</dbReference>
<keyword evidence="1" id="KW-0378">Hydrolase</keyword>
<dbReference type="GO" id="GO:0016791">
    <property type="term" value="F:phosphatase activity"/>
    <property type="evidence" value="ECO:0007669"/>
    <property type="project" value="UniProtKB-ARBA"/>
</dbReference>
<sequence>MIKLIASDMDGTLLDSNGILPLDFYSVLTKLNSKGIMFVAASGRQYHNLVKTFDKVKNDIIFAAENGTYIVQNGKELYSNCISKDIIPELCSLAATFDNCYILLCGKKAAYLQTNKPSVVKEIKKYFENVEIVDNIATIDDEILKFTLCDFNGANGNSYEVFNEKYKDKLKVVTSGNIWLDIMNKDANKGVAIKFLQNKLNISFSETMAFGDYYNDLEMLKACKYSYAMGNAVDAVKKVSNYLTDTNEEYGVLKAIREAVI</sequence>
<accession>A0A6M0H0N5</accession>
<dbReference type="SFLD" id="SFLDS00003">
    <property type="entry name" value="Haloacid_Dehalogenase"/>
    <property type="match status" value="1"/>
</dbReference>